<keyword evidence="5" id="KW-1185">Reference proteome</keyword>
<dbReference type="STRING" id="253628.A0A0D2A7B5"/>
<evidence type="ECO:0000256" key="3">
    <source>
        <dbReference type="SAM" id="SignalP"/>
    </source>
</evidence>
<reference evidence="4 5" key="1">
    <citation type="submission" date="2015-01" db="EMBL/GenBank/DDBJ databases">
        <title>The Genome Sequence of Ochroconis gallopava CBS43764.</title>
        <authorList>
            <consortium name="The Broad Institute Genomics Platform"/>
            <person name="Cuomo C."/>
            <person name="de Hoog S."/>
            <person name="Gorbushina A."/>
            <person name="Stielow B."/>
            <person name="Teixiera M."/>
            <person name="Abouelleil A."/>
            <person name="Chapman S.B."/>
            <person name="Priest M."/>
            <person name="Young S.K."/>
            <person name="Wortman J."/>
            <person name="Nusbaum C."/>
            <person name="Birren B."/>
        </authorList>
    </citation>
    <scope>NUCLEOTIDE SEQUENCE [LARGE SCALE GENOMIC DNA]</scope>
    <source>
        <strain evidence="4 5">CBS 43764</strain>
    </source>
</reference>
<feature type="compositionally biased region" description="Polar residues" evidence="1">
    <location>
        <begin position="125"/>
        <end position="139"/>
    </location>
</feature>
<evidence type="ECO:0000313" key="4">
    <source>
        <dbReference type="EMBL" id="KIW02633.1"/>
    </source>
</evidence>
<dbReference type="InParanoid" id="A0A0D2A7B5"/>
<proteinExistence type="predicted"/>
<name>A0A0D2A7B5_9PEZI</name>
<evidence type="ECO:0000313" key="5">
    <source>
        <dbReference type="Proteomes" id="UP000053259"/>
    </source>
</evidence>
<dbReference type="HOGENOM" id="CLU_301507_0_0_1"/>
<keyword evidence="3" id="KW-0732">Signal</keyword>
<protein>
    <submittedName>
        <fullName evidence="4">Uncharacterized protein</fullName>
    </submittedName>
</protein>
<feature type="region of interest" description="Disordered" evidence="1">
    <location>
        <begin position="39"/>
        <end position="159"/>
    </location>
</feature>
<keyword evidence="2" id="KW-1133">Transmembrane helix</keyword>
<feature type="compositionally biased region" description="Low complexity" evidence="1">
    <location>
        <begin position="146"/>
        <end position="155"/>
    </location>
</feature>
<feature type="transmembrane region" description="Helical" evidence="2">
    <location>
        <begin position="983"/>
        <end position="1001"/>
    </location>
</feature>
<sequence>MRLSLASFLAASGTLVLCVEAADPTRSLQWQRRGQWYRRDGSDSNATQPLAAPLSPDAGASSSSSTSTPASISSAPPFPPPTPSGSSWPASLRTGAPVSAGNNVLSSPVADQKSSSASPMPLNLPNKNPVASNTSNSSLAADVQLPSGSGSPSPSTNASSIVLADNSTVTPPFPLLNSTKLGFNATGSANGSSCGGCVVNAQGFVDWWFPSNIFLDIASISTITLNGTASYTAVPLSTWTNLNDQLTQDTFIYTEYLDPVASTTVEDYIFTTLPPPIAASTSVTTISDVNPLPNGTFGSSQLNMINAVPSTPSIVVDPAIPTPISATQVDNIAWYTAYEVEFDQSTTDDSGAPVCQRSTSTYTLDEPYAYTLDPSITFGDSLVATGPVDQSFLNYIPYASCTTGSWTASPTVVVVVEVAVQRGFNVFLVHHEVSDPGTLDTPTVTSDGGAAAATSNGASVVSAVATVNGNTVTFQATVTGNPASVTLPVGGSSVVASVVGGGSSNNNNNGGGSGGGGIASAIISALGGGNSNGGNSNSGSGSGSVNGVGFANSASPSSAGSGGVPVITVGGQTFVGNQATEFSLAPGATLTPGGVATIGANTVSLASNAQSIVVNGVTSQLVPGSPPAPTAITFQGQTITENSQGAFVISGSSLVAGGQAITVGSNTVSLNANGQTLTVNGIAITAPAALPTAPTIQIDGTTFQAQGGGESFVLGGQTLVPGGQVVSAGTTISLASDGSVVFVNGVAQPVAAIVGNPTVDIGGTKYTELQGGYFVLQGTTLRPGQTSVIAGTTIAFGSDGSYVVVNGATSKLSLNSVPVLVIGGTTYAATSGIGYVIGGQTLRPGSVITANGHTISLSPNGLTMVVDGLTTVLNTPITTNPPLIVFNGKTYTANSGTTYNIDGHILTPGGCIQDSGHTICLAPHATAVTIDGKVTKLFPAATLPAQASAVTTSSSKFVLPTSNSPSTATATKKGAATSIPNRLGLAIFATLVSFFGALCAWM</sequence>
<feature type="signal peptide" evidence="3">
    <location>
        <begin position="1"/>
        <end position="21"/>
    </location>
</feature>
<evidence type="ECO:0000256" key="1">
    <source>
        <dbReference type="SAM" id="MobiDB-lite"/>
    </source>
</evidence>
<dbReference type="EMBL" id="KN847548">
    <property type="protein sequence ID" value="KIW02633.1"/>
    <property type="molecule type" value="Genomic_DNA"/>
</dbReference>
<dbReference type="OrthoDB" id="3944128at2759"/>
<organism evidence="4 5">
    <name type="scientific">Verruconis gallopava</name>
    <dbReference type="NCBI Taxonomy" id="253628"/>
    <lineage>
        <taxon>Eukaryota</taxon>
        <taxon>Fungi</taxon>
        <taxon>Dikarya</taxon>
        <taxon>Ascomycota</taxon>
        <taxon>Pezizomycotina</taxon>
        <taxon>Dothideomycetes</taxon>
        <taxon>Pleosporomycetidae</taxon>
        <taxon>Venturiales</taxon>
        <taxon>Sympoventuriaceae</taxon>
        <taxon>Verruconis</taxon>
    </lineage>
</organism>
<gene>
    <name evidence="4" type="ORF">PV09_06074</name>
</gene>
<evidence type="ECO:0000256" key="2">
    <source>
        <dbReference type="SAM" id="Phobius"/>
    </source>
</evidence>
<dbReference type="VEuPathDB" id="FungiDB:PV09_06074"/>
<dbReference type="RefSeq" id="XP_016212502.1">
    <property type="nucleotide sequence ID" value="XM_016359666.1"/>
</dbReference>
<feature type="chain" id="PRO_5002248533" evidence="3">
    <location>
        <begin position="22"/>
        <end position="1002"/>
    </location>
</feature>
<dbReference type="AlphaFoldDB" id="A0A0D2A7B5"/>
<keyword evidence="2" id="KW-0472">Membrane</keyword>
<feature type="compositionally biased region" description="Low complexity" evidence="1">
    <location>
        <begin position="49"/>
        <end position="75"/>
    </location>
</feature>
<accession>A0A0D2A7B5</accession>
<dbReference type="GeneID" id="27314047"/>
<dbReference type="Proteomes" id="UP000053259">
    <property type="component" value="Unassembled WGS sequence"/>
</dbReference>
<keyword evidence="2" id="KW-0812">Transmembrane</keyword>